<proteinExistence type="predicted"/>
<dbReference type="Pfam" id="PF07127">
    <property type="entry name" value="Nodulin_late"/>
    <property type="match status" value="1"/>
</dbReference>
<reference evidence="2" key="1">
    <citation type="journal article" date="2018" name="Nat. Plants">
        <title>Whole-genome landscape of Medicago truncatula symbiotic genes.</title>
        <authorList>
            <person name="Pecrix Y."/>
            <person name="Gamas P."/>
            <person name="Carrere S."/>
        </authorList>
    </citation>
    <scope>NUCLEOTIDE SEQUENCE</scope>
    <source>
        <tissue evidence="2">Leaves</tissue>
    </source>
</reference>
<dbReference type="EMBL" id="PSQE01000006">
    <property type="protein sequence ID" value="RHN51239.1"/>
    <property type="molecule type" value="Genomic_DNA"/>
</dbReference>
<name>A0A396HD66_MEDTR</name>
<dbReference type="Gramene" id="rna35646">
    <property type="protein sequence ID" value="RHN51239.1"/>
    <property type="gene ID" value="gene35646"/>
</dbReference>
<dbReference type="AlphaFoldDB" id="A0A396HD66"/>
<accession>A0A396HD66</accession>
<dbReference type="Proteomes" id="UP000265566">
    <property type="component" value="Chromosome 6"/>
</dbReference>
<comment type="caution">
    <text evidence="2">The sequence shown here is derived from an EMBL/GenBank/DDBJ whole genome shotgun (WGS) entry which is preliminary data.</text>
</comment>
<dbReference type="InterPro" id="IPR009810">
    <property type="entry name" value="Nodulin_late_dom"/>
</dbReference>
<dbReference type="GO" id="GO:0046872">
    <property type="term" value="F:metal ion binding"/>
    <property type="evidence" value="ECO:0007669"/>
    <property type="project" value="InterPro"/>
</dbReference>
<gene>
    <name evidence="2" type="ORF">MtrunA17_Chr6g0466371</name>
</gene>
<evidence type="ECO:0000313" key="2">
    <source>
        <dbReference type="EMBL" id="RHN51239.1"/>
    </source>
</evidence>
<sequence>MQREKYMDKTLKFMIFLLFLSIFLLITIFNSNQNNNPKNNNPWACISDKDCQKVHGVNIRCRKGFCTVI</sequence>
<feature type="domain" description="Late nodulin" evidence="1">
    <location>
        <begin position="7"/>
        <end position="67"/>
    </location>
</feature>
<organism evidence="2">
    <name type="scientific">Medicago truncatula</name>
    <name type="common">Barrel medic</name>
    <name type="synonym">Medicago tribuloides</name>
    <dbReference type="NCBI Taxonomy" id="3880"/>
    <lineage>
        <taxon>Eukaryota</taxon>
        <taxon>Viridiplantae</taxon>
        <taxon>Streptophyta</taxon>
        <taxon>Embryophyta</taxon>
        <taxon>Tracheophyta</taxon>
        <taxon>Spermatophyta</taxon>
        <taxon>Magnoliopsida</taxon>
        <taxon>eudicotyledons</taxon>
        <taxon>Gunneridae</taxon>
        <taxon>Pentapetalae</taxon>
        <taxon>rosids</taxon>
        <taxon>fabids</taxon>
        <taxon>Fabales</taxon>
        <taxon>Fabaceae</taxon>
        <taxon>Papilionoideae</taxon>
        <taxon>50 kb inversion clade</taxon>
        <taxon>NPAAA clade</taxon>
        <taxon>Hologalegina</taxon>
        <taxon>IRL clade</taxon>
        <taxon>Trifolieae</taxon>
        <taxon>Medicago</taxon>
    </lineage>
</organism>
<evidence type="ECO:0000259" key="1">
    <source>
        <dbReference type="Pfam" id="PF07127"/>
    </source>
</evidence>
<protein>
    <submittedName>
        <fullName evidence="2">Putative Late nodulin</fullName>
    </submittedName>
</protein>